<reference evidence="2" key="1">
    <citation type="submission" date="2021-06" db="EMBL/GenBank/DDBJ databases">
        <authorList>
            <person name="Kallberg Y."/>
            <person name="Tangrot J."/>
            <person name="Rosling A."/>
        </authorList>
    </citation>
    <scope>NUCLEOTIDE SEQUENCE</scope>
    <source>
        <strain evidence="2">MA453B</strain>
    </source>
</reference>
<dbReference type="EMBL" id="CAJVPY010001579">
    <property type="protein sequence ID" value="CAG8527889.1"/>
    <property type="molecule type" value="Genomic_DNA"/>
</dbReference>
<protein>
    <submittedName>
        <fullName evidence="2">14575_t:CDS:1</fullName>
    </submittedName>
</protein>
<gene>
    <name evidence="2" type="ORF">DERYTH_LOCUS4197</name>
</gene>
<name>A0A9N9AFN0_9GLOM</name>
<dbReference type="Proteomes" id="UP000789405">
    <property type="component" value="Unassembled WGS sequence"/>
</dbReference>
<dbReference type="AlphaFoldDB" id="A0A9N9AFN0"/>
<evidence type="ECO:0000313" key="2">
    <source>
        <dbReference type="EMBL" id="CAG8527889.1"/>
    </source>
</evidence>
<keyword evidence="1" id="KW-0812">Transmembrane</keyword>
<sequence>MNNNSIVTVNDEITKNTLDEKNPNNSAEFIIQELLKFDNQRLNKVIVSAVIIKLMDNEKKKMDKKVEYLSKFMSAVIENILEIDDPQGILIEFLRKHIKFPPELEEKMIEIKRDDKVIIRKFNGCTVLDFSKERKRNEVTKCFLPLPNLFKTDPKGFIEILLTVFLNSTSLSRNNSNFKKLAELRSIEICESKVFDKIASYVYYSTFPSYAMLLFYYMIYFSLFVLVVHTGNRILMIASLIVGSLIILYSTLLQMLELFMLVLSGKKRILHTVSTLLVAAVIFPATFLPYVTLILELHNNSDFPRLQSLSILFMWFFNVSQLRFIEGIGIFLAIFVLFSYSHALLVLLSKIPPDNDNIPNTFTGLDESLKNVWMMLLGDYDSLAPWTNNSFLDIIRIVFSFTTTIIILNILIALMNDTYEETSKHARAMWIAHVAEFASIMMPFSECFESSKSRYFKLRAIKDVSYIVYDVPTRYFNEQEQTVLAKELCEMSNISDYDPKKFEEMSKTLIV</sequence>
<feature type="transmembrane region" description="Helical" evidence="1">
    <location>
        <begin position="394"/>
        <end position="414"/>
    </location>
</feature>
<feature type="transmembrane region" description="Helical" evidence="1">
    <location>
        <begin position="234"/>
        <end position="262"/>
    </location>
</feature>
<keyword evidence="1" id="KW-0472">Membrane</keyword>
<evidence type="ECO:0000256" key="1">
    <source>
        <dbReference type="SAM" id="Phobius"/>
    </source>
</evidence>
<feature type="transmembrane region" description="Helical" evidence="1">
    <location>
        <begin position="269"/>
        <end position="291"/>
    </location>
</feature>
<feature type="transmembrane region" description="Helical" evidence="1">
    <location>
        <begin position="201"/>
        <end position="228"/>
    </location>
</feature>
<comment type="caution">
    <text evidence="2">The sequence shown here is derived from an EMBL/GenBank/DDBJ whole genome shotgun (WGS) entry which is preliminary data.</text>
</comment>
<dbReference type="OrthoDB" id="310870at2759"/>
<proteinExistence type="predicted"/>
<organism evidence="2 3">
    <name type="scientific">Dentiscutata erythropus</name>
    <dbReference type="NCBI Taxonomy" id="1348616"/>
    <lineage>
        <taxon>Eukaryota</taxon>
        <taxon>Fungi</taxon>
        <taxon>Fungi incertae sedis</taxon>
        <taxon>Mucoromycota</taxon>
        <taxon>Glomeromycotina</taxon>
        <taxon>Glomeromycetes</taxon>
        <taxon>Diversisporales</taxon>
        <taxon>Gigasporaceae</taxon>
        <taxon>Dentiscutata</taxon>
    </lineage>
</organism>
<accession>A0A9N9AFN0</accession>
<keyword evidence="3" id="KW-1185">Reference proteome</keyword>
<evidence type="ECO:0000313" key="3">
    <source>
        <dbReference type="Proteomes" id="UP000789405"/>
    </source>
</evidence>
<keyword evidence="1" id="KW-1133">Transmembrane helix</keyword>
<feature type="transmembrane region" description="Helical" evidence="1">
    <location>
        <begin position="303"/>
        <end position="320"/>
    </location>
</feature>
<feature type="transmembrane region" description="Helical" evidence="1">
    <location>
        <begin position="327"/>
        <end position="348"/>
    </location>
</feature>